<feature type="transmembrane region" description="Helical" evidence="13">
    <location>
        <begin position="450"/>
        <end position="471"/>
    </location>
</feature>
<evidence type="ECO:0000256" key="3">
    <source>
        <dbReference type="ARBA" id="ARBA00015325"/>
    </source>
</evidence>
<evidence type="ECO:0000256" key="11">
    <source>
        <dbReference type="ARBA" id="ARBA00033245"/>
    </source>
</evidence>
<dbReference type="PRINTS" id="PR01900">
    <property type="entry name" value="YIDCPROTEIN"/>
</dbReference>
<evidence type="ECO:0000256" key="7">
    <source>
        <dbReference type="ARBA" id="ARBA00022927"/>
    </source>
</evidence>
<dbReference type="Proteomes" id="UP001163882">
    <property type="component" value="Chromosome"/>
</dbReference>
<dbReference type="PRINTS" id="PR00701">
    <property type="entry name" value="60KDINNERMP"/>
</dbReference>
<feature type="domain" description="Membrane insertase YidC/Oxa/ALB C-terminal" evidence="14">
    <location>
        <begin position="381"/>
        <end position="584"/>
    </location>
</feature>
<evidence type="ECO:0000256" key="10">
    <source>
        <dbReference type="ARBA" id="ARBA00023186"/>
    </source>
</evidence>
<dbReference type="NCBIfam" id="TIGR03592">
    <property type="entry name" value="yidC_oxa1_cterm"/>
    <property type="match status" value="1"/>
</dbReference>
<comment type="subunit">
    <text evidence="13">Interacts with the Sec translocase complex via SecD. Specifically interacts with transmembrane segments of nascent integral membrane proteins during membrane integration.</text>
</comment>
<sequence>MNENNRNMILAVVLSMLVLFGWQFFIAGPQLDQAQRQAELSAQQELAQDSADLAAPSADGVAGAAPSADTGTQVFATREDALAASDRVAIETDALSGSINLTGARIDDLHLLRYNETPDPDSPTITLLSPVGSDVPYYLEQGWVAAQGSDVALPTGQTEWSVESGDTLTAETPVTLVWDNGEGLIFRRTISVDENYMFTIDQSVENSGAGDVTLFPYSRIARLYTPQTQNFFILHEGPIGVLGDANLVERSYSDLENEGQLDFASTGGWLGFTDKYWATAIIPPQEQAINARYFHGTSAPSGHDYRANFVAQDAVVVPAGGSASHESLAFAGAKVESIIDSYETAYSIDRFELMIDWGWFHFITKPMFYLIRLLYEFLGNFGLAILAVTVIVKALFFPLANKSYASMANMRRVQPKMKEIQEKHKDDRAAQQQAMMELYKTEKINPISGCWPVLIQIPVFFSLYKVLFVTIEMRHAPFFGWIQDLAAPDPTHIFNLFGLLPYDPSAVPVIGSFLAIGIWPVIMGITMWVQMRLNPPPADPTQAMIFNWMPVIFTFMLATFPAGLVIYWAWNNFLSVVQQWFIMRRHGVTVDLLGNIKSSFKRKPKAAE</sequence>
<evidence type="ECO:0000256" key="1">
    <source>
        <dbReference type="ARBA" id="ARBA00004429"/>
    </source>
</evidence>
<dbReference type="InterPro" id="IPR047196">
    <property type="entry name" value="YidC_ALB_C"/>
</dbReference>
<evidence type="ECO:0000256" key="13">
    <source>
        <dbReference type="HAMAP-Rule" id="MF_01810"/>
    </source>
</evidence>
<evidence type="ECO:0000313" key="16">
    <source>
        <dbReference type="EMBL" id="UYQ71804.1"/>
    </source>
</evidence>
<dbReference type="Pfam" id="PF02096">
    <property type="entry name" value="60KD_IMP"/>
    <property type="match status" value="1"/>
</dbReference>
<keyword evidence="10 13" id="KW-0143">Chaperone</keyword>
<accession>A0ABY6IN41</accession>
<keyword evidence="6 13" id="KW-0812">Transmembrane</keyword>
<dbReference type="InterPro" id="IPR001708">
    <property type="entry name" value="YidC/ALB3/OXA1/COX18"/>
</dbReference>
<reference evidence="16" key="1">
    <citation type="submission" date="2022-10" db="EMBL/GenBank/DDBJ databases">
        <title>YIM 151497 complete genome.</title>
        <authorList>
            <person name="Chen X."/>
        </authorList>
    </citation>
    <scope>NUCLEOTIDE SEQUENCE</scope>
    <source>
        <strain evidence="16">YIM 151497</strain>
    </source>
</reference>
<feature type="domain" description="Membrane insertase YidC N-terminal" evidence="15">
    <location>
        <begin position="87"/>
        <end position="370"/>
    </location>
</feature>
<comment type="similarity">
    <text evidence="2 13">Belongs to the OXA1/ALB3/YidC family. Type 1 subfamily.</text>
</comment>
<evidence type="ECO:0000256" key="4">
    <source>
        <dbReference type="ARBA" id="ARBA00022448"/>
    </source>
</evidence>
<dbReference type="NCBIfam" id="NF002353">
    <property type="entry name" value="PRK01318.1-4"/>
    <property type="match status" value="1"/>
</dbReference>
<keyword evidence="7 13" id="KW-0653">Protein transport</keyword>
<evidence type="ECO:0000259" key="15">
    <source>
        <dbReference type="Pfam" id="PF14849"/>
    </source>
</evidence>
<evidence type="ECO:0000256" key="6">
    <source>
        <dbReference type="ARBA" id="ARBA00022692"/>
    </source>
</evidence>
<dbReference type="InterPro" id="IPR038221">
    <property type="entry name" value="YidC_periplasmic_sf"/>
</dbReference>
<organism evidence="16 17">
    <name type="scientific">Pelagibacterium flavum</name>
    <dbReference type="NCBI Taxonomy" id="2984530"/>
    <lineage>
        <taxon>Bacteria</taxon>
        <taxon>Pseudomonadati</taxon>
        <taxon>Pseudomonadota</taxon>
        <taxon>Alphaproteobacteria</taxon>
        <taxon>Hyphomicrobiales</taxon>
        <taxon>Devosiaceae</taxon>
        <taxon>Pelagibacterium</taxon>
    </lineage>
</organism>
<evidence type="ECO:0000256" key="12">
    <source>
        <dbReference type="ARBA" id="ARBA00033342"/>
    </source>
</evidence>
<proteinExistence type="inferred from homology"/>
<dbReference type="Gene3D" id="2.70.98.90">
    <property type="match status" value="1"/>
</dbReference>
<name>A0ABY6IN41_9HYPH</name>
<dbReference type="PANTHER" id="PTHR12428:SF65">
    <property type="entry name" value="CYTOCHROME C OXIDASE ASSEMBLY PROTEIN COX18, MITOCHONDRIAL"/>
    <property type="match status" value="1"/>
</dbReference>
<dbReference type="InterPro" id="IPR028055">
    <property type="entry name" value="YidC/Oxa/ALB_C"/>
</dbReference>
<dbReference type="PANTHER" id="PTHR12428">
    <property type="entry name" value="OXA1"/>
    <property type="match status" value="1"/>
</dbReference>
<feature type="transmembrane region" description="Helical" evidence="13">
    <location>
        <begin position="377"/>
        <end position="400"/>
    </location>
</feature>
<evidence type="ECO:0000256" key="2">
    <source>
        <dbReference type="ARBA" id="ARBA00010527"/>
    </source>
</evidence>
<dbReference type="RefSeq" id="WP_264225452.1">
    <property type="nucleotide sequence ID" value="NZ_CP107716.1"/>
</dbReference>
<evidence type="ECO:0000256" key="5">
    <source>
        <dbReference type="ARBA" id="ARBA00022475"/>
    </source>
</evidence>
<feature type="transmembrane region" description="Helical" evidence="13">
    <location>
        <begin position="550"/>
        <end position="570"/>
    </location>
</feature>
<dbReference type="NCBIfam" id="TIGR03593">
    <property type="entry name" value="yidC_nterm"/>
    <property type="match status" value="1"/>
</dbReference>
<evidence type="ECO:0000259" key="14">
    <source>
        <dbReference type="Pfam" id="PF02096"/>
    </source>
</evidence>
<dbReference type="EMBL" id="CP107716">
    <property type="protein sequence ID" value="UYQ71804.1"/>
    <property type="molecule type" value="Genomic_DNA"/>
</dbReference>
<feature type="transmembrane region" description="Helical" evidence="13">
    <location>
        <begin position="506"/>
        <end position="529"/>
    </location>
</feature>
<dbReference type="CDD" id="cd20070">
    <property type="entry name" value="5TM_YidC_Alb3"/>
    <property type="match status" value="1"/>
</dbReference>
<comment type="function">
    <text evidence="13">Required for the insertion and/or proper folding and/or complex formation of integral membrane proteins into the membrane. Involved in integration of membrane proteins that insert both dependently and independently of the Sec translocase complex, as well as at least some lipoproteins. Aids folding of multispanning membrane proteins.</text>
</comment>
<dbReference type="Pfam" id="PF14849">
    <property type="entry name" value="YidC_periplas"/>
    <property type="match status" value="1"/>
</dbReference>
<keyword evidence="8 13" id="KW-1133">Transmembrane helix</keyword>
<keyword evidence="9 13" id="KW-0472">Membrane</keyword>
<gene>
    <name evidence="13 16" type="primary">yidC</name>
    <name evidence="16" type="ORF">OF122_17445</name>
</gene>
<dbReference type="InterPro" id="IPR019998">
    <property type="entry name" value="Membr_insert_YidC"/>
</dbReference>
<dbReference type="HAMAP" id="MF_01810">
    <property type="entry name" value="YidC_type1"/>
    <property type="match status" value="1"/>
</dbReference>
<evidence type="ECO:0000313" key="17">
    <source>
        <dbReference type="Proteomes" id="UP001163882"/>
    </source>
</evidence>
<comment type="subcellular location">
    <subcellularLocation>
        <location evidence="1">Cell inner membrane</location>
        <topology evidence="1">Multi-pass membrane protein</topology>
    </subcellularLocation>
    <subcellularLocation>
        <location evidence="13">Cell membrane</location>
        <topology evidence="13">Multi-pass membrane protein</topology>
    </subcellularLocation>
</comment>
<keyword evidence="17" id="KW-1185">Reference proteome</keyword>
<protein>
    <recommendedName>
        <fullName evidence="3 13">Membrane protein insertase YidC</fullName>
    </recommendedName>
    <alternativeName>
        <fullName evidence="12 13">Foldase YidC</fullName>
    </alternativeName>
    <alternativeName>
        <fullName evidence="11 13">Membrane integrase YidC</fullName>
    </alternativeName>
    <alternativeName>
        <fullName evidence="13">Membrane protein YidC</fullName>
    </alternativeName>
</protein>
<evidence type="ECO:0000256" key="9">
    <source>
        <dbReference type="ARBA" id="ARBA00023136"/>
    </source>
</evidence>
<evidence type="ECO:0000256" key="8">
    <source>
        <dbReference type="ARBA" id="ARBA00022989"/>
    </source>
</evidence>
<dbReference type="CDD" id="cd19961">
    <property type="entry name" value="EcYidC-like_peri"/>
    <property type="match status" value="1"/>
</dbReference>
<keyword evidence="4 13" id="KW-0813">Transport</keyword>
<keyword evidence="5 13" id="KW-1003">Cell membrane</keyword>
<dbReference type="InterPro" id="IPR028053">
    <property type="entry name" value="Membr_insert_YidC_N"/>
</dbReference>